<dbReference type="SFLD" id="SFLDS00029">
    <property type="entry name" value="Radical_SAM"/>
    <property type="match status" value="1"/>
</dbReference>
<evidence type="ECO:0000313" key="8">
    <source>
        <dbReference type="EMBL" id="MBI4594948.1"/>
    </source>
</evidence>
<dbReference type="Pfam" id="PF04055">
    <property type="entry name" value="Radical_SAM"/>
    <property type="match status" value="1"/>
</dbReference>
<dbReference type="PANTHER" id="PTHR11228:SF7">
    <property type="entry name" value="PQQA PEPTIDE CYCLASE"/>
    <property type="match status" value="1"/>
</dbReference>
<dbReference type="NCBIfam" id="TIGR04251">
    <property type="entry name" value="SCM_rSAM_ScmF"/>
    <property type="match status" value="1"/>
</dbReference>
<dbReference type="SUPFAM" id="SSF102114">
    <property type="entry name" value="Radical SAM enzymes"/>
    <property type="match status" value="1"/>
</dbReference>
<evidence type="ECO:0000256" key="4">
    <source>
        <dbReference type="ARBA" id="ARBA00022723"/>
    </source>
</evidence>
<evidence type="ECO:0000256" key="3">
    <source>
        <dbReference type="ARBA" id="ARBA00022691"/>
    </source>
</evidence>
<dbReference type="Gene3D" id="3.20.20.70">
    <property type="entry name" value="Aldolase class I"/>
    <property type="match status" value="1"/>
</dbReference>
<dbReference type="GO" id="GO:0051539">
    <property type="term" value="F:4 iron, 4 sulfur cluster binding"/>
    <property type="evidence" value="ECO:0007669"/>
    <property type="project" value="UniProtKB-KW"/>
</dbReference>
<dbReference type="GO" id="GO:0003824">
    <property type="term" value="F:catalytic activity"/>
    <property type="evidence" value="ECO:0007669"/>
    <property type="project" value="InterPro"/>
</dbReference>
<dbReference type="CDD" id="cd01335">
    <property type="entry name" value="Radical_SAM"/>
    <property type="match status" value="1"/>
</dbReference>
<keyword evidence="5" id="KW-0408">Iron</keyword>
<keyword evidence="2" id="KW-0004">4Fe-4S</keyword>
<dbReference type="InterPro" id="IPR017200">
    <property type="entry name" value="PqqE-like"/>
</dbReference>
<proteinExistence type="predicted"/>
<evidence type="ECO:0000256" key="5">
    <source>
        <dbReference type="ARBA" id="ARBA00023004"/>
    </source>
</evidence>
<dbReference type="InterPro" id="IPR050377">
    <property type="entry name" value="Radical_SAM_PqqE_MftC-like"/>
</dbReference>
<accession>A0A933GJF4</accession>
<dbReference type="SMART" id="SM00729">
    <property type="entry name" value="Elp3"/>
    <property type="match status" value="1"/>
</dbReference>
<reference evidence="8" key="1">
    <citation type="submission" date="2020-07" db="EMBL/GenBank/DDBJ databases">
        <title>Huge and variable diversity of episymbiotic CPR bacteria and DPANN archaea in groundwater ecosystems.</title>
        <authorList>
            <person name="He C.Y."/>
            <person name="Keren R."/>
            <person name="Whittaker M."/>
            <person name="Farag I.F."/>
            <person name="Doudna J."/>
            <person name="Cate J.H.D."/>
            <person name="Banfield J.F."/>
        </authorList>
    </citation>
    <scope>NUCLEOTIDE SEQUENCE</scope>
    <source>
        <strain evidence="8">NC_groundwater_1482_Ag_S-0.65um_47_24</strain>
    </source>
</reference>
<dbReference type="InterPro" id="IPR013785">
    <property type="entry name" value="Aldolase_TIM"/>
</dbReference>
<evidence type="ECO:0000256" key="2">
    <source>
        <dbReference type="ARBA" id="ARBA00022485"/>
    </source>
</evidence>
<dbReference type="AlphaFoldDB" id="A0A933GJF4"/>
<dbReference type="EMBL" id="JACQWF010000049">
    <property type="protein sequence ID" value="MBI4594948.1"/>
    <property type="molecule type" value="Genomic_DNA"/>
</dbReference>
<dbReference type="PANTHER" id="PTHR11228">
    <property type="entry name" value="RADICAL SAM DOMAIN PROTEIN"/>
    <property type="match status" value="1"/>
</dbReference>
<evidence type="ECO:0000256" key="1">
    <source>
        <dbReference type="ARBA" id="ARBA00001966"/>
    </source>
</evidence>
<evidence type="ECO:0000256" key="6">
    <source>
        <dbReference type="ARBA" id="ARBA00023014"/>
    </source>
</evidence>
<comment type="caution">
    <text evidence="8">The sequence shown here is derived from an EMBL/GenBank/DDBJ whole genome shotgun (WGS) entry which is preliminary data.</text>
</comment>
<dbReference type="SFLD" id="SFLDG01067">
    <property type="entry name" value="SPASM/twitch_domain_containing"/>
    <property type="match status" value="1"/>
</dbReference>
<organism evidence="8 9">
    <name type="scientific">Tectimicrobiota bacterium</name>
    <dbReference type="NCBI Taxonomy" id="2528274"/>
    <lineage>
        <taxon>Bacteria</taxon>
        <taxon>Pseudomonadati</taxon>
        <taxon>Nitrospinota/Tectimicrobiota group</taxon>
        <taxon>Candidatus Tectimicrobiota</taxon>
    </lineage>
</organism>
<comment type="cofactor">
    <cofactor evidence="1">
        <name>[4Fe-4S] cluster</name>
        <dbReference type="ChEBI" id="CHEBI:49883"/>
    </cofactor>
</comment>
<keyword evidence="6" id="KW-0411">Iron-sulfur</keyword>
<evidence type="ECO:0000259" key="7">
    <source>
        <dbReference type="PROSITE" id="PS51918"/>
    </source>
</evidence>
<keyword evidence="3" id="KW-0949">S-adenosyl-L-methionine</keyword>
<evidence type="ECO:0000313" key="9">
    <source>
        <dbReference type="Proteomes" id="UP000772181"/>
    </source>
</evidence>
<dbReference type="InterPro" id="IPR026346">
    <property type="entry name" value="SCM_rSAM_ScmF"/>
</dbReference>
<dbReference type="InterPro" id="IPR007197">
    <property type="entry name" value="rSAM"/>
</dbReference>
<keyword evidence="4" id="KW-0479">Metal-binding</keyword>
<sequence>MTSHQSDQSFTYPLNELYFYLTDTCNLRCRHCWIEPRYLSKDQSISAIDKELFISILDQAEPLGTKGVKLTGGEPLLHPQINELLDIVRQRHLHLSVETNGILCTPELAEKIAACEHSFAAVSLDAADFETHYWIRGKEGSFAAAITGIKNLVAAGLNPQIIMTVMRRNKDQMQAVVRLAESVGAGSIKFNVLQPTARGKRMHTAGETLDITELISLGKWVDEELSLSTRLSLCFHQPPAFRSLGKMFGAAAGDGCHSCGILRVLGVLADASYALCGIGVTVSEMIFGHASRDSLKEVWLNSPILNQIRKGLPEQLQGICGDCVMKHVCMGSCLAQNYYRHRVLWAPFWYCEEAHNRGLFPETRLRPGKLS</sequence>
<dbReference type="InterPro" id="IPR058240">
    <property type="entry name" value="rSAM_sf"/>
</dbReference>
<dbReference type="PROSITE" id="PS51918">
    <property type="entry name" value="RADICAL_SAM"/>
    <property type="match status" value="1"/>
</dbReference>
<protein>
    <submittedName>
        <fullName evidence="8">SynChlorMet cassette radical SAM/SPASM protein ScmF</fullName>
    </submittedName>
</protein>
<dbReference type="PIRSF" id="PIRSF037420">
    <property type="entry name" value="PQQ_syn_pqqE"/>
    <property type="match status" value="1"/>
</dbReference>
<dbReference type="InterPro" id="IPR006638">
    <property type="entry name" value="Elp3/MiaA/NifB-like_rSAM"/>
</dbReference>
<feature type="domain" description="Radical SAM core" evidence="7">
    <location>
        <begin position="11"/>
        <end position="230"/>
    </location>
</feature>
<dbReference type="SFLD" id="SFLDG01386">
    <property type="entry name" value="main_SPASM_domain-containing"/>
    <property type="match status" value="1"/>
</dbReference>
<gene>
    <name evidence="8" type="primary">scmF</name>
    <name evidence="8" type="ORF">HY730_01045</name>
</gene>
<name>A0A933GJF4_UNCTE</name>
<dbReference type="Proteomes" id="UP000772181">
    <property type="component" value="Unassembled WGS sequence"/>
</dbReference>
<dbReference type="GO" id="GO:0046872">
    <property type="term" value="F:metal ion binding"/>
    <property type="evidence" value="ECO:0007669"/>
    <property type="project" value="UniProtKB-KW"/>
</dbReference>